<comment type="caution">
    <text evidence="1">The sequence shown here is derived from an EMBL/GenBank/DDBJ whole genome shotgun (WGS) entry which is preliminary data.</text>
</comment>
<dbReference type="EMBL" id="VSSQ01001687">
    <property type="protein sequence ID" value="MPM10392.1"/>
    <property type="molecule type" value="Genomic_DNA"/>
</dbReference>
<proteinExistence type="predicted"/>
<gene>
    <name evidence="1" type="ORF">SDC9_56723</name>
</gene>
<protein>
    <submittedName>
        <fullName evidence="1">Uncharacterized protein</fullName>
    </submittedName>
</protein>
<reference evidence="1" key="1">
    <citation type="submission" date="2019-08" db="EMBL/GenBank/DDBJ databases">
        <authorList>
            <person name="Kucharzyk K."/>
            <person name="Murdoch R.W."/>
            <person name="Higgins S."/>
            <person name="Loffler F."/>
        </authorList>
    </citation>
    <scope>NUCLEOTIDE SEQUENCE</scope>
</reference>
<evidence type="ECO:0000313" key="1">
    <source>
        <dbReference type="EMBL" id="MPM10392.1"/>
    </source>
</evidence>
<organism evidence="1">
    <name type="scientific">bioreactor metagenome</name>
    <dbReference type="NCBI Taxonomy" id="1076179"/>
    <lineage>
        <taxon>unclassified sequences</taxon>
        <taxon>metagenomes</taxon>
        <taxon>ecological metagenomes</taxon>
    </lineage>
</organism>
<dbReference type="AlphaFoldDB" id="A0A644X2L4"/>
<sequence length="202" mass="21587">MAEKSTCSPGRKTPLGVNTMASYPVLQDLPPVSNPPSARRLVSSFRKERSSPFSTVTMAGTSWGSQGSFPLQDQMPTPSVAPDAISWLLFEYTLTEALSTGFIPRMVFTQTVIPAGATLAVIPRSVTATSCSASPQYSPETSEAVSRKTPFASPASSLRSMALRTGVFSAPSGRAFFVTILLVRSRGTEYPCMVMARGMLFS</sequence>
<accession>A0A644X2L4</accession>
<name>A0A644X2L4_9ZZZZ</name>